<dbReference type="EC" id="4.2.1.20" evidence="9"/>
<keyword evidence="7 9" id="KW-0456">Lyase</keyword>
<evidence type="ECO:0000256" key="9">
    <source>
        <dbReference type="HAMAP-Rule" id="MF_00131"/>
    </source>
</evidence>
<reference evidence="12" key="1">
    <citation type="submission" date="2016-11" db="EMBL/GenBank/DDBJ databases">
        <authorList>
            <person name="Varghese N."/>
            <person name="Submissions S."/>
        </authorList>
    </citation>
    <scope>NUCLEOTIDE SEQUENCE [LARGE SCALE GENOMIC DNA]</scope>
    <source>
        <strain evidence="12">DSM 11792</strain>
    </source>
</reference>
<dbReference type="InterPro" id="IPR002028">
    <property type="entry name" value="Trp_synthase_suA"/>
</dbReference>
<evidence type="ECO:0000256" key="10">
    <source>
        <dbReference type="RuleBase" id="RU003662"/>
    </source>
</evidence>
<keyword evidence="12" id="KW-1185">Reference proteome</keyword>
<evidence type="ECO:0000313" key="12">
    <source>
        <dbReference type="Proteomes" id="UP000184196"/>
    </source>
</evidence>
<comment type="subunit">
    <text evidence="3 9">Tetramer of two alpha and two beta chains.</text>
</comment>
<organism evidence="11 12">
    <name type="scientific">Desulfofundulus australicus DSM 11792</name>
    <dbReference type="NCBI Taxonomy" id="1121425"/>
    <lineage>
        <taxon>Bacteria</taxon>
        <taxon>Bacillati</taxon>
        <taxon>Bacillota</taxon>
        <taxon>Clostridia</taxon>
        <taxon>Eubacteriales</taxon>
        <taxon>Peptococcaceae</taxon>
        <taxon>Desulfofundulus</taxon>
    </lineage>
</organism>
<dbReference type="PANTHER" id="PTHR43406">
    <property type="entry name" value="TRYPTOPHAN SYNTHASE, ALPHA CHAIN"/>
    <property type="match status" value="1"/>
</dbReference>
<comment type="similarity">
    <text evidence="9 10">Belongs to the TrpA family.</text>
</comment>
<protein>
    <recommendedName>
        <fullName evidence="9">Tryptophan synthase alpha chain</fullName>
        <ecNumber evidence="9">4.2.1.20</ecNumber>
    </recommendedName>
</protein>
<evidence type="ECO:0000256" key="6">
    <source>
        <dbReference type="ARBA" id="ARBA00023141"/>
    </source>
</evidence>
<evidence type="ECO:0000256" key="4">
    <source>
        <dbReference type="ARBA" id="ARBA00022605"/>
    </source>
</evidence>
<evidence type="ECO:0000256" key="5">
    <source>
        <dbReference type="ARBA" id="ARBA00022822"/>
    </source>
</evidence>
<dbReference type="Gene3D" id="3.20.20.70">
    <property type="entry name" value="Aldolase class I"/>
    <property type="match status" value="1"/>
</dbReference>
<dbReference type="EMBL" id="FQUW01000008">
    <property type="protein sequence ID" value="SHE74271.1"/>
    <property type="molecule type" value="Genomic_DNA"/>
</dbReference>
<dbReference type="HAMAP" id="MF_00131">
    <property type="entry name" value="Trp_synth_alpha"/>
    <property type="match status" value="1"/>
</dbReference>
<evidence type="ECO:0000256" key="1">
    <source>
        <dbReference type="ARBA" id="ARBA00003365"/>
    </source>
</evidence>
<comment type="function">
    <text evidence="1 9">The alpha subunit is responsible for the aldol cleavage of indoleglycerol phosphate to indole and glyceraldehyde 3-phosphate.</text>
</comment>
<gene>
    <name evidence="9" type="primary">trpA</name>
    <name evidence="11" type="ORF">SAMN02745218_00774</name>
</gene>
<evidence type="ECO:0000256" key="7">
    <source>
        <dbReference type="ARBA" id="ARBA00023239"/>
    </source>
</evidence>
<dbReference type="InterPro" id="IPR013785">
    <property type="entry name" value="Aldolase_TIM"/>
</dbReference>
<dbReference type="AlphaFoldDB" id="A0A1M4VZ35"/>
<dbReference type="SUPFAM" id="SSF51366">
    <property type="entry name" value="Ribulose-phoshate binding barrel"/>
    <property type="match status" value="1"/>
</dbReference>
<dbReference type="GO" id="GO:0004834">
    <property type="term" value="F:tryptophan synthase activity"/>
    <property type="evidence" value="ECO:0007669"/>
    <property type="project" value="UniProtKB-UniRule"/>
</dbReference>
<proteinExistence type="inferred from homology"/>
<dbReference type="FunFam" id="3.20.20.70:FF:000037">
    <property type="entry name" value="Tryptophan synthase alpha chain"/>
    <property type="match status" value="1"/>
</dbReference>
<dbReference type="Proteomes" id="UP000184196">
    <property type="component" value="Unassembled WGS sequence"/>
</dbReference>
<evidence type="ECO:0000256" key="8">
    <source>
        <dbReference type="ARBA" id="ARBA00049047"/>
    </source>
</evidence>
<keyword evidence="6 9" id="KW-0057">Aromatic amino acid biosynthesis</keyword>
<dbReference type="OrthoDB" id="9804578at2"/>
<sequence>MTANRITAKFSALARERKKGLITYITAGYPDLSTTAGLIMSMVEAGADLVEVGIPFSDPVADGPVIQRASARALAGGIRVRDILSLCAGIRQKTGIPLIVMTYYNPVYQYGLEQFTRDAAGAGIDGLIVPDLPVEESGELLGHADHYGLALVPLVAPTTTEKRMAVIASAARGFVYCVSVTGVTGAREEINTNLAKFMQTVRRRIHLPCAIGFGIAGPVQAAAVAPYCDAVVVGSAIVELVDRAGTGDPAPLVAALVKEIKSALENCHDLTSKVM</sequence>
<dbReference type="CDD" id="cd04724">
    <property type="entry name" value="Tryptophan_synthase_alpha"/>
    <property type="match status" value="1"/>
</dbReference>
<dbReference type="GO" id="GO:0005829">
    <property type="term" value="C:cytosol"/>
    <property type="evidence" value="ECO:0007669"/>
    <property type="project" value="TreeGrafter"/>
</dbReference>
<dbReference type="Pfam" id="PF00290">
    <property type="entry name" value="Trp_syntA"/>
    <property type="match status" value="1"/>
</dbReference>
<evidence type="ECO:0000256" key="2">
    <source>
        <dbReference type="ARBA" id="ARBA00004733"/>
    </source>
</evidence>
<accession>A0A1M4VZ35</accession>
<comment type="pathway">
    <text evidence="2 9">Amino-acid biosynthesis; L-tryptophan biosynthesis; L-tryptophan from chorismate: step 5/5.</text>
</comment>
<feature type="active site" description="Proton acceptor" evidence="9">
    <location>
        <position position="51"/>
    </location>
</feature>
<dbReference type="InterPro" id="IPR011060">
    <property type="entry name" value="RibuloseP-bd_barrel"/>
</dbReference>
<dbReference type="NCBIfam" id="TIGR00262">
    <property type="entry name" value="trpA"/>
    <property type="match status" value="1"/>
</dbReference>
<feature type="active site" description="Proton acceptor" evidence="9">
    <location>
        <position position="62"/>
    </location>
</feature>
<keyword evidence="4 9" id="KW-0028">Amino-acid biosynthesis</keyword>
<dbReference type="UniPathway" id="UPA00035">
    <property type="reaction ID" value="UER00044"/>
</dbReference>
<comment type="catalytic activity">
    <reaction evidence="8 9">
        <text>(1S,2R)-1-C-(indol-3-yl)glycerol 3-phosphate + L-serine = D-glyceraldehyde 3-phosphate + L-tryptophan + H2O</text>
        <dbReference type="Rhea" id="RHEA:10532"/>
        <dbReference type="ChEBI" id="CHEBI:15377"/>
        <dbReference type="ChEBI" id="CHEBI:33384"/>
        <dbReference type="ChEBI" id="CHEBI:57912"/>
        <dbReference type="ChEBI" id="CHEBI:58866"/>
        <dbReference type="ChEBI" id="CHEBI:59776"/>
        <dbReference type="EC" id="4.2.1.20"/>
    </reaction>
</comment>
<keyword evidence="5 9" id="KW-0822">Tryptophan biosynthesis</keyword>
<dbReference type="RefSeq" id="WP_073163337.1">
    <property type="nucleotide sequence ID" value="NZ_FQUW01000008.1"/>
</dbReference>
<dbReference type="InterPro" id="IPR018204">
    <property type="entry name" value="Trp_synthase_alpha_AS"/>
</dbReference>
<evidence type="ECO:0000313" key="11">
    <source>
        <dbReference type="EMBL" id="SHE74271.1"/>
    </source>
</evidence>
<name>A0A1M4VZ35_9FIRM</name>
<dbReference type="PANTHER" id="PTHR43406:SF1">
    <property type="entry name" value="TRYPTOPHAN SYNTHASE ALPHA CHAIN, CHLOROPLASTIC"/>
    <property type="match status" value="1"/>
</dbReference>
<dbReference type="PROSITE" id="PS00167">
    <property type="entry name" value="TRP_SYNTHASE_ALPHA"/>
    <property type="match status" value="1"/>
</dbReference>
<evidence type="ECO:0000256" key="3">
    <source>
        <dbReference type="ARBA" id="ARBA00011270"/>
    </source>
</evidence>